<feature type="domain" description="Type II secretion system protein GspC N-terminal" evidence="10">
    <location>
        <begin position="65"/>
        <end position="126"/>
    </location>
</feature>
<organism evidence="11 12">
    <name type="scientific">Duganella sacchari</name>
    <dbReference type="NCBI Taxonomy" id="551987"/>
    <lineage>
        <taxon>Bacteria</taxon>
        <taxon>Pseudomonadati</taxon>
        <taxon>Pseudomonadota</taxon>
        <taxon>Betaproteobacteria</taxon>
        <taxon>Burkholderiales</taxon>
        <taxon>Oxalobacteraceae</taxon>
        <taxon>Telluria group</taxon>
        <taxon>Duganella</taxon>
    </lineage>
</organism>
<evidence type="ECO:0000313" key="12">
    <source>
        <dbReference type="Proteomes" id="UP000184339"/>
    </source>
</evidence>
<evidence type="ECO:0000256" key="1">
    <source>
        <dbReference type="ARBA" id="ARBA00004533"/>
    </source>
</evidence>
<feature type="compositionally biased region" description="Pro residues" evidence="9">
    <location>
        <begin position="151"/>
        <end position="160"/>
    </location>
</feature>
<dbReference type="GO" id="GO:0005886">
    <property type="term" value="C:plasma membrane"/>
    <property type="evidence" value="ECO:0007669"/>
    <property type="project" value="UniProtKB-SubCell"/>
</dbReference>
<feature type="compositionally biased region" description="Pro residues" evidence="9">
    <location>
        <begin position="191"/>
        <end position="200"/>
    </location>
</feature>
<keyword evidence="6" id="KW-0653">Protein transport</keyword>
<feature type="compositionally biased region" description="Low complexity" evidence="9">
    <location>
        <begin position="161"/>
        <end position="184"/>
    </location>
</feature>
<reference evidence="12" key="1">
    <citation type="submission" date="2016-11" db="EMBL/GenBank/DDBJ databases">
        <authorList>
            <person name="Varghese N."/>
            <person name="Submissions S."/>
        </authorList>
    </citation>
    <scope>NUCLEOTIDE SEQUENCE [LARGE SCALE GENOMIC DNA]</scope>
    <source>
        <strain evidence="12">Sac-22</strain>
    </source>
</reference>
<keyword evidence="12" id="KW-1185">Reference proteome</keyword>
<dbReference type="OrthoDB" id="8778618at2"/>
<comment type="subcellular location">
    <subcellularLocation>
        <location evidence="1">Cell inner membrane</location>
    </subcellularLocation>
</comment>
<evidence type="ECO:0000313" key="11">
    <source>
        <dbReference type="EMBL" id="SHN68193.1"/>
    </source>
</evidence>
<feature type="region of interest" description="Disordered" evidence="9">
    <location>
        <begin position="127"/>
        <end position="200"/>
    </location>
</feature>
<evidence type="ECO:0000256" key="8">
    <source>
        <dbReference type="ARBA" id="ARBA00023136"/>
    </source>
</evidence>
<evidence type="ECO:0000256" key="9">
    <source>
        <dbReference type="SAM" id="MobiDB-lite"/>
    </source>
</evidence>
<dbReference type="GO" id="GO:0015031">
    <property type="term" value="P:protein transport"/>
    <property type="evidence" value="ECO:0007669"/>
    <property type="project" value="UniProtKB-KW"/>
</dbReference>
<dbReference type="AlphaFoldDB" id="A0A1M7TBX5"/>
<keyword evidence="4" id="KW-0997">Cell inner membrane</keyword>
<evidence type="ECO:0000259" key="10">
    <source>
        <dbReference type="Pfam" id="PF11356"/>
    </source>
</evidence>
<proteinExistence type="predicted"/>
<dbReference type="Proteomes" id="UP000184339">
    <property type="component" value="Unassembled WGS sequence"/>
</dbReference>
<evidence type="ECO:0000256" key="4">
    <source>
        <dbReference type="ARBA" id="ARBA00022519"/>
    </source>
</evidence>
<dbReference type="RefSeq" id="WP_072788145.1">
    <property type="nucleotide sequence ID" value="NZ_FRCX01000012.1"/>
</dbReference>
<keyword evidence="3" id="KW-1003">Cell membrane</keyword>
<gene>
    <name evidence="11" type="ORF">SAMN05192549_112125</name>
</gene>
<dbReference type="Pfam" id="PF11356">
    <property type="entry name" value="T2SSC"/>
    <property type="match status" value="1"/>
</dbReference>
<evidence type="ECO:0000256" key="3">
    <source>
        <dbReference type="ARBA" id="ARBA00022475"/>
    </source>
</evidence>
<evidence type="ECO:0000256" key="6">
    <source>
        <dbReference type="ARBA" id="ARBA00022927"/>
    </source>
</evidence>
<evidence type="ECO:0000256" key="2">
    <source>
        <dbReference type="ARBA" id="ARBA00022448"/>
    </source>
</evidence>
<dbReference type="InterPro" id="IPR024961">
    <property type="entry name" value="T2SS_GspC_N"/>
</dbReference>
<accession>A0A1M7TBX5</accession>
<keyword evidence="2" id="KW-0813">Transport</keyword>
<evidence type="ECO:0000256" key="7">
    <source>
        <dbReference type="ARBA" id="ARBA00022989"/>
    </source>
</evidence>
<evidence type="ECO:0000256" key="5">
    <source>
        <dbReference type="ARBA" id="ARBA00022692"/>
    </source>
</evidence>
<keyword evidence="8" id="KW-0472">Membrane</keyword>
<protein>
    <submittedName>
        <fullName evidence="11">General secretion pathway protein C</fullName>
    </submittedName>
</protein>
<dbReference type="EMBL" id="FRCX01000012">
    <property type="protein sequence ID" value="SHN68193.1"/>
    <property type="molecule type" value="Genomic_DNA"/>
</dbReference>
<dbReference type="STRING" id="551987.SAMN05192549_112125"/>
<sequence>MKRLPLIVTVLAVVLLSASLAYWGLQLFKPQQRVIAAPPPPPPVGIDMDAAKGLFGGQITVAAVSNYQLKGVVAARGEDSAAIISVDNKPAEALAVGKEIVPGVIVKEVHPKHVILSEGGVIKRLDLPSGDGVSSGPASGLPGPAMSPQQPAMPAPPPVQQPVLQQTPPQVPVQPQQNAQTTPQRGIAPMGIPPIPTHDN</sequence>
<keyword evidence="5" id="KW-0812">Transmembrane</keyword>
<name>A0A1M7TBX5_9BURK</name>
<keyword evidence="7" id="KW-1133">Transmembrane helix</keyword>
<dbReference type="Gene3D" id="2.30.30.830">
    <property type="match status" value="1"/>
</dbReference>